<evidence type="ECO:0000259" key="3">
    <source>
        <dbReference type="PROSITE" id="PS50126"/>
    </source>
</evidence>
<evidence type="ECO:0000256" key="1">
    <source>
        <dbReference type="PROSITE-ProRule" id="PRU00047"/>
    </source>
</evidence>
<feature type="region of interest" description="Disordered" evidence="2">
    <location>
        <begin position="188"/>
        <end position="297"/>
    </location>
</feature>
<evidence type="ECO:0000313" key="5">
    <source>
        <dbReference type="EMBL" id="KAG0315428.1"/>
    </source>
</evidence>
<gene>
    <name evidence="5" type="primary">ZCCHC17</name>
    <name evidence="5" type="ORF">BGZ97_008253</name>
</gene>
<feature type="compositionally biased region" description="Basic and acidic residues" evidence="2">
    <location>
        <begin position="271"/>
        <end position="280"/>
    </location>
</feature>
<dbReference type="Gene3D" id="2.40.50.140">
    <property type="entry name" value="Nucleic acid-binding proteins"/>
    <property type="match status" value="1"/>
</dbReference>
<dbReference type="InterPro" id="IPR003029">
    <property type="entry name" value="S1_domain"/>
</dbReference>
<sequence>MDSQQAAFEKFKSSGAGNQAGRGGRSSEGMSSSHRGNDGTMPDLYSIHNGKVVRVEDFGAFVQLPGIRKHGLVHKTQASKHFTEKISDVVAVGDQVWVKVTSLQDDKIALSMKYVSQGNGEDLDPNLVQLTGAEDKRRTHAGFVDKAPISIEQGGVLLKTVCRKCGASGHLATECFSAGEKFELLEDDDDDNYGDAAYSGTGQEKGKDKEKKKKSHKDRSHRDDGKSRDKGRDHDRHRESSSRRDHKDKNESSNRRKEKRHDQSRSASPRRRSDEHRGTKVESLQDALAVMRAHKVK</sequence>
<name>A0A9P6UQK8_9FUNG</name>
<keyword evidence="1" id="KW-0479">Metal-binding</keyword>
<dbReference type="Pfam" id="PF00098">
    <property type="entry name" value="zf-CCHC"/>
    <property type="match status" value="1"/>
</dbReference>
<dbReference type="GO" id="GO:0043489">
    <property type="term" value="P:RNA stabilization"/>
    <property type="evidence" value="ECO:0007669"/>
    <property type="project" value="TreeGrafter"/>
</dbReference>
<keyword evidence="6" id="KW-1185">Reference proteome</keyword>
<dbReference type="GO" id="GO:0008270">
    <property type="term" value="F:zinc ion binding"/>
    <property type="evidence" value="ECO:0007669"/>
    <property type="project" value="UniProtKB-KW"/>
</dbReference>
<evidence type="ECO:0000313" key="6">
    <source>
        <dbReference type="Proteomes" id="UP000823405"/>
    </source>
</evidence>
<reference evidence="5" key="1">
    <citation type="journal article" date="2020" name="Fungal Divers.">
        <title>Resolving the Mortierellaceae phylogeny through synthesis of multi-gene phylogenetics and phylogenomics.</title>
        <authorList>
            <person name="Vandepol N."/>
            <person name="Liber J."/>
            <person name="Desiro A."/>
            <person name="Na H."/>
            <person name="Kennedy M."/>
            <person name="Barry K."/>
            <person name="Grigoriev I.V."/>
            <person name="Miller A.N."/>
            <person name="O'Donnell K."/>
            <person name="Stajich J.E."/>
            <person name="Bonito G."/>
        </authorList>
    </citation>
    <scope>NUCLEOTIDE SEQUENCE</scope>
    <source>
        <strain evidence="5">NVP60</strain>
    </source>
</reference>
<evidence type="ECO:0000256" key="2">
    <source>
        <dbReference type="SAM" id="MobiDB-lite"/>
    </source>
</evidence>
<dbReference type="PROSITE" id="PS50158">
    <property type="entry name" value="ZF_CCHC"/>
    <property type="match status" value="1"/>
</dbReference>
<feature type="domain" description="CCHC-type" evidence="4">
    <location>
        <begin position="162"/>
        <end position="175"/>
    </location>
</feature>
<evidence type="ECO:0000259" key="4">
    <source>
        <dbReference type="PROSITE" id="PS50158"/>
    </source>
</evidence>
<feature type="region of interest" description="Disordered" evidence="2">
    <location>
        <begin position="1"/>
        <end position="43"/>
    </location>
</feature>
<dbReference type="Pfam" id="PF00575">
    <property type="entry name" value="S1"/>
    <property type="match status" value="1"/>
</dbReference>
<feature type="compositionally biased region" description="Basic and acidic residues" evidence="2">
    <location>
        <begin position="220"/>
        <end position="264"/>
    </location>
</feature>
<keyword evidence="1" id="KW-0863">Zinc-finger</keyword>
<dbReference type="AlphaFoldDB" id="A0A9P6UQK8"/>
<accession>A0A9P6UQK8</accession>
<dbReference type="InterPro" id="IPR012340">
    <property type="entry name" value="NA-bd_OB-fold"/>
</dbReference>
<dbReference type="PANTHER" id="PTHR15838">
    <property type="entry name" value="NUCLEOLAR PROTEIN OF 40 KDA"/>
    <property type="match status" value="1"/>
</dbReference>
<comment type="caution">
    <text evidence="5">The sequence shown here is derived from an EMBL/GenBank/DDBJ whole genome shotgun (WGS) entry which is preliminary data.</text>
</comment>
<dbReference type="PROSITE" id="PS50126">
    <property type="entry name" value="S1"/>
    <property type="match status" value="1"/>
</dbReference>
<dbReference type="SMART" id="SM00316">
    <property type="entry name" value="S1"/>
    <property type="match status" value="1"/>
</dbReference>
<dbReference type="Proteomes" id="UP000823405">
    <property type="component" value="Unassembled WGS sequence"/>
</dbReference>
<dbReference type="GO" id="GO:0003723">
    <property type="term" value="F:RNA binding"/>
    <property type="evidence" value="ECO:0007669"/>
    <property type="project" value="TreeGrafter"/>
</dbReference>
<protein>
    <submittedName>
        <fullName evidence="5">Nucleolar protein of 40 kDa</fullName>
    </submittedName>
</protein>
<dbReference type="OrthoDB" id="1918363at2759"/>
<dbReference type="SUPFAM" id="SSF50249">
    <property type="entry name" value="Nucleic acid-binding proteins"/>
    <property type="match status" value="1"/>
</dbReference>
<feature type="compositionally biased region" description="Basic residues" evidence="2">
    <location>
        <begin position="210"/>
        <end position="219"/>
    </location>
</feature>
<organism evidence="5 6">
    <name type="scientific">Linnemannia gamsii</name>
    <dbReference type="NCBI Taxonomy" id="64522"/>
    <lineage>
        <taxon>Eukaryota</taxon>
        <taxon>Fungi</taxon>
        <taxon>Fungi incertae sedis</taxon>
        <taxon>Mucoromycota</taxon>
        <taxon>Mortierellomycotina</taxon>
        <taxon>Mortierellomycetes</taxon>
        <taxon>Mortierellales</taxon>
        <taxon>Mortierellaceae</taxon>
        <taxon>Linnemannia</taxon>
    </lineage>
</organism>
<feature type="domain" description="S1 motif" evidence="3">
    <location>
        <begin position="45"/>
        <end position="113"/>
    </location>
</feature>
<proteinExistence type="predicted"/>
<keyword evidence="1" id="KW-0862">Zinc</keyword>
<dbReference type="PANTHER" id="PTHR15838:SF1">
    <property type="entry name" value="ZINC FINGER CCHC DOMAIN-CONTAINING PROTEIN 17"/>
    <property type="match status" value="1"/>
</dbReference>
<dbReference type="InterPro" id="IPR001878">
    <property type="entry name" value="Znf_CCHC"/>
</dbReference>
<dbReference type="EMBL" id="JAAAIN010000374">
    <property type="protein sequence ID" value="KAG0315428.1"/>
    <property type="molecule type" value="Genomic_DNA"/>
</dbReference>